<feature type="domain" description="YcxB-like C-terminal" evidence="2">
    <location>
        <begin position="108"/>
        <end position="165"/>
    </location>
</feature>
<evidence type="ECO:0000313" key="4">
    <source>
        <dbReference type="Proteomes" id="UP000297613"/>
    </source>
</evidence>
<keyword evidence="1" id="KW-1133">Transmembrane helix</keyword>
<dbReference type="Pfam" id="PF14317">
    <property type="entry name" value="YcxB"/>
    <property type="match status" value="1"/>
</dbReference>
<keyword evidence="1" id="KW-0812">Transmembrane</keyword>
<accession>A0A6N4QV48</accession>
<feature type="transmembrane region" description="Helical" evidence="1">
    <location>
        <begin position="31"/>
        <end position="48"/>
    </location>
</feature>
<evidence type="ECO:0000259" key="2">
    <source>
        <dbReference type="Pfam" id="PF14317"/>
    </source>
</evidence>
<evidence type="ECO:0000313" key="3">
    <source>
        <dbReference type="EMBL" id="TGL83607.1"/>
    </source>
</evidence>
<organism evidence="3 4">
    <name type="scientific">Leptospira yasudae</name>
    <dbReference type="NCBI Taxonomy" id="2202201"/>
    <lineage>
        <taxon>Bacteria</taxon>
        <taxon>Pseudomonadati</taxon>
        <taxon>Spirochaetota</taxon>
        <taxon>Spirochaetia</taxon>
        <taxon>Leptospirales</taxon>
        <taxon>Leptospiraceae</taxon>
        <taxon>Leptospira</taxon>
    </lineage>
</organism>
<evidence type="ECO:0000256" key="1">
    <source>
        <dbReference type="SAM" id="Phobius"/>
    </source>
</evidence>
<keyword evidence="1" id="KW-0472">Membrane</keyword>
<comment type="caution">
    <text evidence="3">The sequence shown here is derived from an EMBL/GenBank/DDBJ whole genome shotgun (WGS) entry which is preliminary data.</text>
</comment>
<feature type="transmembrane region" description="Helical" evidence="1">
    <location>
        <begin position="54"/>
        <end position="75"/>
    </location>
</feature>
<name>A0A6N4QV48_9LEPT</name>
<proteinExistence type="predicted"/>
<protein>
    <submittedName>
        <fullName evidence="3">YcxB family protein</fullName>
    </submittedName>
</protein>
<dbReference type="EMBL" id="RQGM01000045">
    <property type="protein sequence ID" value="TGL83607.1"/>
    <property type="molecule type" value="Genomic_DNA"/>
</dbReference>
<sequence>MQIVYEITLDDIINFNDYHFRNSKLSRKKRFIVKLIIPIWTVLVFFVLNRSDISGISLLYNIPIFLFAIGWFFFYDRLYFWRLRKNVARMLLEKESKGMIGTHKITLTDDVLTFETSHSSSNFKLGSLTDVVETKEYLFLYVTSLSALIVPLSAFQNSEKEEFLKRIRSFVA</sequence>
<dbReference type="Proteomes" id="UP000297613">
    <property type="component" value="Unassembled WGS sequence"/>
</dbReference>
<dbReference type="AlphaFoldDB" id="A0A6N4QV48"/>
<dbReference type="RefSeq" id="WP_135574410.1">
    <property type="nucleotide sequence ID" value="NZ_RQGK01000030.1"/>
</dbReference>
<reference evidence="3 4" key="1">
    <citation type="journal article" date="2019" name="PLoS Negl. Trop. Dis.">
        <title>Revisiting the worldwide diversity of Leptospira species in the environment.</title>
        <authorList>
            <person name="Vincent A.T."/>
            <person name="Schiettekatte O."/>
            <person name="Bourhy P."/>
            <person name="Veyrier F.J."/>
            <person name="Picardeau M."/>
        </authorList>
    </citation>
    <scope>NUCLEOTIDE SEQUENCE [LARGE SCALE GENOMIC DNA]</scope>
    <source>
        <strain evidence="3 4">201702445</strain>
    </source>
</reference>
<dbReference type="InterPro" id="IPR025588">
    <property type="entry name" value="YcxB-like_C"/>
</dbReference>
<gene>
    <name evidence="3" type="ORF">EHQ83_12555</name>
</gene>